<dbReference type="GO" id="GO:0004674">
    <property type="term" value="F:protein serine/threonine kinase activity"/>
    <property type="evidence" value="ECO:0007669"/>
    <property type="project" value="TreeGrafter"/>
</dbReference>
<dbReference type="EMBL" id="BNCK01000016">
    <property type="protein sequence ID" value="GHG07972.1"/>
    <property type="molecule type" value="Genomic_DNA"/>
</dbReference>
<keyword evidence="2" id="KW-1133">Transmembrane helix</keyword>
<gene>
    <name evidence="4" type="ORF">GCM10017161_42210</name>
</gene>
<proteinExistence type="predicted"/>
<dbReference type="GO" id="GO:0005737">
    <property type="term" value="C:cytoplasm"/>
    <property type="evidence" value="ECO:0007669"/>
    <property type="project" value="TreeGrafter"/>
</dbReference>
<dbReference type="PROSITE" id="PS00108">
    <property type="entry name" value="PROTEIN_KINASE_ST"/>
    <property type="match status" value="1"/>
</dbReference>
<dbReference type="AlphaFoldDB" id="A0A919ENZ4"/>
<protein>
    <recommendedName>
        <fullName evidence="3">Protein kinase domain-containing protein</fullName>
    </recommendedName>
</protein>
<organism evidence="4 5">
    <name type="scientific">Thalassotalea marina</name>
    <dbReference type="NCBI Taxonomy" id="1673741"/>
    <lineage>
        <taxon>Bacteria</taxon>
        <taxon>Pseudomonadati</taxon>
        <taxon>Pseudomonadota</taxon>
        <taxon>Gammaproteobacteria</taxon>
        <taxon>Alteromonadales</taxon>
        <taxon>Colwelliaceae</taxon>
        <taxon>Thalassotalea</taxon>
    </lineage>
</organism>
<dbReference type="PANTHER" id="PTHR44167:SF24">
    <property type="entry name" value="SERINE_THREONINE-PROTEIN KINASE CHK2"/>
    <property type="match status" value="1"/>
</dbReference>
<dbReference type="InterPro" id="IPR011990">
    <property type="entry name" value="TPR-like_helical_dom_sf"/>
</dbReference>
<sequence>MKANLNASKRNITISDILDEIEFLPQHEIHKYLEEKYKDNSILVKTVKRIMDIDSAGKESYTSIIRHQSACLLKHFNPESYIGKVFGEWVAERVIHVTAKSAVYQASPADKTYSQKAAIKITLPTFEVLMGSENTSMQAHYISNLKHPNIVEGYGKGQLNNGVSYVIMEYLTNTNIVQHCSQNTLSSSQIFNLFIEICSAVEHMHRLGCVHCDLKPANIFMSVNNIPKIIDFDLSLATNKKLHENFSYNNVKGHTRKYAAPELLNGKGISSPLSDVYSLGVVFAEMLTGLFDIQLSSIPEKLQNKFKGYGRLKELTSIIEKATSKKSEDRYHSVKEMRQDVSRLMSRQSITTSYLKKASFSYKANFTIRKYYKSISFITIIVIALFIGMYTYVKNNNETKEYLSLLVANSSPTLLEGNSRLLRKAQEVYESTYLIKANHYEQLILYGDIFYSRGNGKQAEKFYRKAVDLYPNLMDDKRINATTKLAEAIFSQGRRVDANQVIYPYGESIFTDRVTSPYLIKMLLVALEINNRFFRNTVFSIFDEKNQGKHYDILSNIGDVDFPEAMKQSIEDEVVLAKIKAKYYSFSGDIVSITVNISEDKFLTEIKPFLLECAKELKKIVQQDFVSGSEITPLKPEIYLWLSRCESEAGNDSEAMVYHNLGIQLTERIYGHNHQKTAHAYDVGYSVYRNKYPIKAREMVLASIKIRRWLLKTGRGSDSLRLFSHMLLFDSYVYEGEIQKTFSLLDEAWEIYSSFKNPTLIDDDLIATMFAYFAEEFYYLYKPTEYRETYLRYHKIFKKLDPDINYTHFDGMTASHEIAENIENQIINIINENDYVNLSPSEIHTSAGSYGFTQIRVLAIECLKYKECDIEARKKDLQLADEKIFYGDIKFQDKSTDLLSRLLSTYAWIKYKDLERANTQLVIAEDIAKRNKANNELNDIVKNLRKEITKQEGGLSSL</sequence>
<reference evidence="4" key="2">
    <citation type="submission" date="2020-09" db="EMBL/GenBank/DDBJ databases">
        <authorList>
            <person name="Sun Q."/>
            <person name="Kim S."/>
        </authorList>
    </citation>
    <scope>NUCLEOTIDE SEQUENCE</scope>
    <source>
        <strain evidence="4">KCTC 42731</strain>
    </source>
</reference>
<dbReference type="SUPFAM" id="SSF56112">
    <property type="entry name" value="Protein kinase-like (PK-like)"/>
    <property type="match status" value="1"/>
</dbReference>
<keyword evidence="5" id="KW-1185">Reference proteome</keyword>
<dbReference type="Gene3D" id="1.25.40.10">
    <property type="entry name" value="Tetratricopeptide repeat domain"/>
    <property type="match status" value="1"/>
</dbReference>
<accession>A0A919ENZ4</accession>
<dbReference type="InterPro" id="IPR011009">
    <property type="entry name" value="Kinase-like_dom_sf"/>
</dbReference>
<dbReference type="CDD" id="cd14014">
    <property type="entry name" value="STKc_PknB_like"/>
    <property type="match status" value="1"/>
</dbReference>
<dbReference type="InterPro" id="IPR000719">
    <property type="entry name" value="Prot_kinase_dom"/>
</dbReference>
<dbReference type="Proteomes" id="UP000623842">
    <property type="component" value="Unassembled WGS sequence"/>
</dbReference>
<dbReference type="Gene3D" id="1.10.510.10">
    <property type="entry name" value="Transferase(Phosphotransferase) domain 1"/>
    <property type="match status" value="1"/>
</dbReference>
<evidence type="ECO:0000259" key="3">
    <source>
        <dbReference type="PROSITE" id="PS50011"/>
    </source>
</evidence>
<dbReference type="PROSITE" id="PS50011">
    <property type="entry name" value="PROTEIN_KINASE_DOM"/>
    <property type="match status" value="1"/>
</dbReference>
<comment type="caution">
    <text evidence="4">The sequence shown here is derived from an EMBL/GenBank/DDBJ whole genome shotgun (WGS) entry which is preliminary data.</text>
</comment>
<dbReference type="Pfam" id="PF00069">
    <property type="entry name" value="Pkinase"/>
    <property type="match status" value="1"/>
</dbReference>
<dbReference type="SMART" id="SM00220">
    <property type="entry name" value="S_TKc"/>
    <property type="match status" value="1"/>
</dbReference>
<feature type="domain" description="Protein kinase" evidence="3">
    <location>
        <begin position="89"/>
        <end position="345"/>
    </location>
</feature>
<dbReference type="SUPFAM" id="SSF48452">
    <property type="entry name" value="TPR-like"/>
    <property type="match status" value="1"/>
</dbReference>
<reference evidence="4" key="1">
    <citation type="journal article" date="2014" name="Int. J. Syst. Evol. Microbiol.">
        <title>Complete genome sequence of Corynebacterium casei LMG S-19264T (=DSM 44701T), isolated from a smear-ripened cheese.</title>
        <authorList>
            <consortium name="US DOE Joint Genome Institute (JGI-PGF)"/>
            <person name="Walter F."/>
            <person name="Albersmeier A."/>
            <person name="Kalinowski J."/>
            <person name="Ruckert C."/>
        </authorList>
    </citation>
    <scope>NUCLEOTIDE SEQUENCE</scope>
    <source>
        <strain evidence="4">KCTC 42731</strain>
    </source>
</reference>
<keyword evidence="2" id="KW-0472">Membrane</keyword>
<evidence type="ECO:0000256" key="2">
    <source>
        <dbReference type="SAM" id="Phobius"/>
    </source>
</evidence>
<keyword evidence="1" id="KW-0802">TPR repeat</keyword>
<dbReference type="PROSITE" id="PS50005">
    <property type="entry name" value="TPR"/>
    <property type="match status" value="1"/>
</dbReference>
<feature type="repeat" description="TPR" evidence="1">
    <location>
        <begin position="440"/>
        <end position="473"/>
    </location>
</feature>
<evidence type="ECO:0000256" key="1">
    <source>
        <dbReference type="PROSITE-ProRule" id="PRU00339"/>
    </source>
</evidence>
<dbReference type="PANTHER" id="PTHR44167">
    <property type="entry name" value="OVARIAN-SPECIFIC SERINE/THREONINE-PROTEIN KINASE LOK-RELATED"/>
    <property type="match status" value="1"/>
</dbReference>
<name>A0A919ENZ4_9GAMM</name>
<feature type="transmembrane region" description="Helical" evidence="2">
    <location>
        <begin position="371"/>
        <end position="393"/>
    </location>
</feature>
<keyword evidence="2" id="KW-0812">Transmembrane</keyword>
<dbReference type="InterPro" id="IPR008271">
    <property type="entry name" value="Ser/Thr_kinase_AS"/>
</dbReference>
<dbReference type="InterPro" id="IPR019734">
    <property type="entry name" value="TPR_rpt"/>
</dbReference>
<evidence type="ECO:0000313" key="4">
    <source>
        <dbReference type="EMBL" id="GHG07972.1"/>
    </source>
</evidence>
<dbReference type="RefSeq" id="WP_189774890.1">
    <property type="nucleotide sequence ID" value="NZ_BNCK01000016.1"/>
</dbReference>
<evidence type="ECO:0000313" key="5">
    <source>
        <dbReference type="Proteomes" id="UP000623842"/>
    </source>
</evidence>
<dbReference type="GO" id="GO:0005524">
    <property type="term" value="F:ATP binding"/>
    <property type="evidence" value="ECO:0007669"/>
    <property type="project" value="InterPro"/>
</dbReference>